<dbReference type="AlphaFoldDB" id="A0AAD0S0H2"/>
<evidence type="ECO:0000313" key="3">
    <source>
        <dbReference type="Proteomes" id="UP000264605"/>
    </source>
</evidence>
<dbReference type="Proteomes" id="UP000264605">
    <property type="component" value="Chromosome"/>
</dbReference>
<dbReference type="EMBL" id="CP032090">
    <property type="protein sequence ID" value="AXV65925.1"/>
    <property type="molecule type" value="Genomic_DNA"/>
</dbReference>
<evidence type="ECO:0000313" key="2">
    <source>
        <dbReference type="EMBL" id="AXV65925.1"/>
    </source>
</evidence>
<dbReference type="GO" id="GO:0004672">
    <property type="term" value="F:protein kinase activity"/>
    <property type="evidence" value="ECO:0007669"/>
    <property type="project" value="InterPro"/>
</dbReference>
<sequence>MIKTIDLIRKLEVDEINNRFIAEESISEGMGAKSFKGKDKKTGDTVFIKYLLFPANNYEIAKFKNEMEMTKLVTKFNFGGAGSICAEYIHSETLFNGNVYCLITKWYSFPTLEKWLRENPSFTIDQRLELIHRIINAVSRIPCKIDHRDLHPGNILIEDIEVDWHQRISNVGIKIIDWGESITNIYNGYDEPPDYFELLISTAPKKVEGSFYSLPPEVFTPWEDRKHQFGKYDAWAIAFLMYKVLTNKDVIEHKDIGSYIHTLNTNEMGNILRRANQNILALDHPASLLLANTFEKITNIDPKIRKDLSYVGRIVWDIRIENFVPNDIFEKHEYLEDPFEYCPKGGWKYSDFDVYD</sequence>
<gene>
    <name evidence="2" type="ORF">D0907_11920</name>
</gene>
<dbReference type="RefSeq" id="WP_118844536.1">
    <property type="nucleotide sequence ID" value="NZ_CP032090.1"/>
</dbReference>
<dbReference type="SMART" id="SM00220">
    <property type="entry name" value="S_TKc"/>
    <property type="match status" value="1"/>
</dbReference>
<dbReference type="PROSITE" id="PS50011">
    <property type="entry name" value="PROTEIN_KINASE_DOM"/>
    <property type="match status" value="1"/>
</dbReference>
<dbReference type="InterPro" id="IPR011009">
    <property type="entry name" value="Kinase-like_dom_sf"/>
</dbReference>
<dbReference type="GO" id="GO:0005524">
    <property type="term" value="F:ATP binding"/>
    <property type="evidence" value="ECO:0007669"/>
    <property type="project" value="InterPro"/>
</dbReference>
<dbReference type="SUPFAM" id="SSF56112">
    <property type="entry name" value="Protein kinase-like (PK-like)"/>
    <property type="match status" value="1"/>
</dbReference>
<dbReference type="InterPro" id="IPR000719">
    <property type="entry name" value="Prot_kinase_dom"/>
</dbReference>
<evidence type="ECO:0000259" key="1">
    <source>
        <dbReference type="PROSITE" id="PS50011"/>
    </source>
</evidence>
<name>A0AAD0S0H2_9GAMM</name>
<dbReference type="GeneID" id="99506173"/>
<reference evidence="2 3" key="1">
    <citation type="submission" date="2018-08" db="EMBL/GenBank/DDBJ databases">
        <title>Draft genome sequence of Pseudoalteromonas donghaensis HJ51.</title>
        <authorList>
            <person name="Oh J."/>
            <person name="Roh D."/>
        </authorList>
    </citation>
    <scope>NUCLEOTIDE SEQUENCE [LARGE SCALE GENOMIC DNA]</scope>
    <source>
        <strain evidence="2 3">HJ51</strain>
    </source>
</reference>
<dbReference type="KEGG" id="pdj:D0907_11920"/>
<feature type="domain" description="Protein kinase" evidence="1">
    <location>
        <begin position="20"/>
        <end position="335"/>
    </location>
</feature>
<proteinExistence type="predicted"/>
<accession>A0AAD0S0H2</accession>
<dbReference type="Gene3D" id="1.10.510.10">
    <property type="entry name" value="Transferase(Phosphotransferase) domain 1"/>
    <property type="match status" value="1"/>
</dbReference>
<dbReference type="Pfam" id="PF00069">
    <property type="entry name" value="Pkinase"/>
    <property type="match status" value="1"/>
</dbReference>
<protein>
    <recommendedName>
        <fullName evidence="1">Protein kinase domain-containing protein</fullName>
    </recommendedName>
</protein>
<organism evidence="2 3">
    <name type="scientific">Pseudoalteromonas lipolytica</name>
    <dbReference type="NCBI Taxonomy" id="570156"/>
    <lineage>
        <taxon>Bacteria</taxon>
        <taxon>Pseudomonadati</taxon>
        <taxon>Pseudomonadota</taxon>
        <taxon>Gammaproteobacteria</taxon>
        <taxon>Alteromonadales</taxon>
        <taxon>Pseudoalteromonadaceae</taxon>
        <taxon>Pseudoalteromonas</taxon>
    </lineage>
</organism>